<comment type="caution">
    <text evidence="1">The sequence shown here is derived from an EMBL/GenBank/DDBJ whole genome shotgun (WGS) entry which is preliminary data.</text>
</comment>
<reference evidence="2" key="1">
    <citation type="journal article" date="2019" name="Int. J. Syst. Evol. Microbiol.">
        <title>The Global Catalogue of Microorganisms (GCM) 10K type strain sequencing project: providing services to taxonomists for standard genome sequencing and annotation.</title>
        <authorList>
            <consortium name="The Broad Institute Genomics Platform"/>
            <consortium name="The Broad Institute Genome Sequencing Center for Infectious Disease"/>
            <person name="Wu L."/>
            <person name="Ma J."/>
        </authorList>
    </citation>
    <scope>NUCLEOTIDE SEQUENCE [LARGE SCALE GENOMIC DNA]</scope>
    <source>
        <strain evidence="2">JCM 16904</strain>
    </source>
</reference>
<protein>
    <recommendedName>
        <fullName evidence="3">SUKH-3 immunity protein</fullName>
    </recommendedName>
</protein>
<accession>A0ABP7BC32</accession>
<evidence type="ECO:0000313" key="2">
    <source>
        <dbReference type="Proteomes" id="UP001500902"/>
    </source>
</evidence>
<dbReference type="EMBL" id="BAAAZP010000027">
    <property type="protein sequence ID" value="GAA3654849.1"/>
    <property type="molecule type" value="Genomic_DNA"/>
</dbReference>
<dbReference type="RefSeq" id="WP_344874785.1">
    <property type="nucleotide sequence ID" value="NZ_BAAAZP010000027.1"/>
</dbReference>
<proteinExistence type="predicted"/>
<sequence>MSDWEPFLDEVSWFVQPGESVVVGEARPWTRGSIDGLPELSALFGSAVLTPVSVGGTAYELLAWGSPSDRRGWLCHTPLEAEGDFVPRVHKSFWRVCGGIVERFGEPGTWWNNQNQVLTIDAARVRIADVFADYAWLWEDAGLEVPIDPDEYYAVAVEANGNLTLAHRGNGRLVLFAPDHAFTHVTPLVGSPPYSLLTIDKVPDLATWIEVCAAAWRDQ</sequence>
<keyword evidence="2" id="KW-1185">Reference proteome</keyword>
<name>A0ABP7BC32_9ACTN</name>
<evidence type="ECO:0008006" key="3">
    <source>
        <dbReference type="Google" id="ProtNLM"/>
    </source>
</evidence>
<gene>
    <name evidence="1" type="ORF">GCM10022224_017330</name>
</gene>
<organism evidence="1 2">
    <name type="scientific">Nonomuraea antimicrobica</name>
    <dbReference type="NCBI Taxonomy" id="561173"/>
    <lineage>
        <taxon>Bacteria</taxon>
        <taxon>Bacillati</taxon>
        <taxon>Actinomycetota</taxon>
        <taxon>Actinomycetes</taxon>
        <taxon>Streptosporangiales</taxon>
        <taxon>Streptosporangiaceae</taxon>
        <taxon>Nonomuraea</taxon>
    </lineage>
</organism>
<dbReference type="Proteomes" id="UP001500902">
    <property type="component" value="Unassembled WGS sequence"/>
</dbReference>
<evidence type="ECO:0000313" key="1">
    <source>
        <dbReference type="EMBL" id="GAA3654849.1"/>
    </source>
</evidence>